<dbReference type="InterPro" id="IPR027051">
    <property type="entry name" value="XdhC_Rossmann_dom"/>
</dbReference>
<keyword evidence="4" id="KW-1185">Reference proteome</keyword>
<dbReference type="Pfam" id="PF02625">
    <property type="entry name" value="XdhC_CoxI"/>
    <property type="match status" value="2"/>
</dbReference>
<organism evidence="3 4">
    <name type="scientific">Hymenobacter aranciens</name>
    <dbReference type="NCBI Taxonomy" id="3063996"/>
    <lineage>
        <taxon>Bacteria</taxon>
        <taxon>Pseudomonadati</taxon>
        <taxon>Bacteroidota</taxon>
        <taxon>Cytophagia</taxon>
        <taxon>Cytophagales</taxon>
        <taxon>Hymenobacteraceae</taxon>
        <taxon>Hymenobacter</taxon>
    </lineage>
</organism>
<protein>
    <submittedName>
        <fullName evidence="3">XdhC family protein</fullName>
    </submittedName>
</protein>
<dbReference type="PANTHER" id="PTHR30388">
    <property type="entry name" value="ALDEHYDE OXIDOREDUCTASE MOLYBDENUM COFACTOR ASSEMBLY PROTEIN"/>
    <property type="match status" value="1"/>
</dbReference>
<evidence type="ECO:0000259" key="1">
    <source>
        <dbReference type="Pfam" id="PF02625"/>
    </source>
</evidence>
<name>A0ABT9BLA5_9BACT</name>
<evidence type="ECO:0000313" key="3">
    <source>
        <dbReference type="EMBL" id="MDO7877782.1"/>
    </source>
</evidence>
<sequence>MTELQRLLRAYDAYRAAGRACALATVVDVAGSAYRRPGARMLVTADGQLAGSISGGCLEGDARRRAQQCLSQGRPTIITYDSTDPDDDLQFGAALGCQGVVQILLEPLDFQQADNALELLRSWAEAAEAPAVVATVFSMAGASAPARMGERLLLKADGSVQGTLTQASALYEQIVADAREALVVNRPATYSYPAGLGTVRVSLEILRPPVRLTIFGAGNDVQPLVHLAAGLGWRVQVIDGRPAQAQLTRFPEAEDVRVVPLAQVAALPHDGRFVLLMTHNYHYDLAALRWLLPQLPAYVGLLGPRKKYERLLQDLEKDAPDAAARLQPCLHSPIGLNLGGETPEEIALAIVAEIQAVVAGRSAGFMRESGRPIHAPLHRVGEEFEATNPVAAVCSVSA</sequence>
<reference evidence="3" key="1">
    <citation type="submission" date="2023-07" db="EMBL/GenBank/DDBJ databases">
        <authorList>
            <person name="Kim M.K."/>
        </authorList>
    </citation>
    <scope>NUCLEOTIDE SEQUENCE</scope>
    <source>
        <strain evidence="3">ASUV-10-1</strain>
    </source>
</reference>
<dbReference type="EMBL" id="JAUQSY010000026">
    <property type="protein sequence ID" value="MDO7877782.1"/>
    <property type="molecule type" value="Genomic_DNA"/>
</dbReference>
<dbReference type="RefSeq" id="WP_305009239.1">
    <property type="nucleotide sequence ID" value="NZ_JAUQSY010000026.1"/>
</dbReference>
<comment type="caution">
    <text evidence="3">The sequence shown here is derived from an EMBL/GenBank/DDBJ whole genome shotgun (WGS) entry which is preliminary data.</text>
</comment>
<dbReference type="Pfam" id="PF13478">
    <property type="entry name" value="XdhC_C"/>
    <property type="match status" value="1"/>
</dbReference>
<evidence type="ECO:0000313" key="4">
    <source>
        <dbReference type="Proteomes" id="UP001176429"/>
    </source>
</evidence>
<evidence type="ECO:0000259" key="2">
    <source>
        <dbReference type="Pfam" id="PF13478"/>
    </source>
</evidence>
<dbReference type="Gene3D" id="3.40.50.720">
    <property type="entry name" value="NAD(P)-binding Rossmann-like Domain"/>
    <property type="match status" value="1"/>
</dbReference>
<feature type="domain" description="XdhC Rossmann" evidence="2">
    <location>
        <begin position="212"/>
        <end position="354"/>
    </location>
</feature>
<proteinExistence type="predicted"/>
<feature type="domain" description="XdhC- CoxI" evidence="1">
    <location>
        <begin position="15"/>
        <end position="81"/>
    </location>
</feature>
<accession>A0ABT9BLA5</accession>
<gene>
    <name evidence="3" type="ORF">Q5H93_23805</name>
</gene>
<dbReference type="Proteomes" id="UP001176429">
    <property type="component" value="Unassembled WGS sequence"/>
</dbReference>
<dbReference type="InterPro" id="IPR003777">
    <property type="entry name" value="XdhC_CoxI"/>
</dbReference>
<dbReference type="PANTHER" id="PTHR30388:SF6">
    <property type="entry name" value="XANTHINE DEHYDROGENASE SUBUNIT A-RELATED"/>
    <property type="match status" value="1"/>
</dbReference>
<feature type="domain" description="XdhC- CoxI" evidence="1">
    <location>
        <begin position="126"/>
        <end position="192"/>
    </location>
</feature>
<dbReference type="InterPro" id="IPR052698">
    <property type="entry name" value="MoCofactor_Util/Proc"/>
</dbReference>